<evidence type="ECO:0000256" key="1">
    <source>
        <dbReference type="SAM" id="MobiDB-lite"/>
    </source>
</evidence>
<comment type="caution">
    <text evidence="2">The sequence shown here is derived from an EMBL/GenBank/DDBJ whole genome shotgun (WGS) entry which is preliminary data.</text>
</comment>
<evidence type="ECO:0000313" key="2">
    <source>
        <dbReference type="EMBL" id="TET45101.1"/>
    </source>
</evidence>
<protein>
    <submittedName>
        <fullName evidence="2">Phage Gp37/Gp68 family protein</fullName>
    </submittedName>
</protein>
<dbReference type="InterPro" id="IPR011101">
    <property type="entry name" value="DUF5131"/>
</dbReference>
<organism evidence="2 3">
    <name type="scientific">candidate division TA06 bacterium</name>
    <dbReference type="NCBI Taxonomy" id="2250710"/>
    <lineage>
        <taxon>Bacteria</taxon>
        <taxon>Bacteria division TA06</taxon>
    </lineage>
</organism>
<proteinExistence type="predicted"/>
<name>A0A523US47_UNCT6</name>
<sequence length="252" mass="29346">MALRSSIEWTESTWNPVTGCTKISPGCKHCYAERMAKRLQAMGQKNYVRGFELAIHRDALETPMRWRKSRTVFVNSMSDIFHEEVPPWFIDQTFDVMRQAYWHRFQILTKRSKRLLELSPTLPWSPNIWMGVSIESKMFEFRADHLRRTGAAVKFLSLEPLLGPVLELNLQGIDWVIVGGESGPRSRPLDPTWVIGVRDQCLKEDVPFFFKQWGGVNKKKAGRELEDRTWDQMPGDWKTRPESAHTRPTLTL</sequence>
<gene>
    <name evidence="2" type="ORF">E3J62_08285</name>
</gene>
<accession>A0A523US47</accession>
<dbReference type="Pfam" id="PF07505">
    <property type="entry name" value="DUF5131"/>
    <property type="match status" value="1"/>
</dbReference>
<dbReference type="Proteomes" id="UP000315525">
    <property type="component" value="Unassembled WGS sequence"/>
</dbReference>
<feature type="region of interest" description="Disordered" evidence="1">
    <location>
        <begin position="225"/>
        <end position="252"/>
    </location>
</feature>
<reference evidence="2 3" key="1">
    <citation type="submission" date="2019-03" db="EMBL/GenBank/DDBJ databases">
        <title>Metabolic potential of uncultured bacteria and archaea associated with petroleum seepage in deep-sea sediments.</title>
        <authorList>
            <person name="Dong X."/>
            <person name="Hubert C."/>
        </authorList>
    </citation>
    <scope>NUCLEOTIDE SEQUENCE [LARGE SCALE GENOMIC DNA]</scope>
    <source>
        <strain evidence="2">E44_bin18</strain>
    </source>
</reference>
<evidence type="ECO:0000313" key="3">
    <source>
        <dbReference type="Proteomes" id="UP000315525"/>
    </source>
</evidence>
<dbReference type="EMBL" id="SOJN01000094">
    <property type="protein sequence ID" value="TET45101.1"/>
    <property type="molecule type" value="Genomic_DNA"/>
</dbReference>
<dbReference type="AlphaFoldDB" id="A0A523US47"/>